<name>A0ABM8T7D7_9BURK</name>
<keyword evidence="2" id="KW-1185">Reference proteome</keyword>
<reference evidence="1 2" key="1">
    <citation type="submission" date="2021-02" db="EMBL/GenBank/DDBJ databases">
        <authorList>
            <person name="Vanwijnsberghe S."/>
        </authorList>
    </citation>
    <scope>NUCLEOTIDE SEQUENCE [LARGE SCALE GENOMIC DNA]</scope>
    <source>
        <strain evidence="1 2">R-69658</strain>
    </source>
</reference>
<organism evidence="1 2">
    <name type="scientific">Paraburkholderia aspalathi</name>
    <dbReference type="NCBI Taxonomy" id="1324617"/>
    <lineage>
        <taxon>Bacteria</taxon>
        <taxon>Pseudomonadati</taxon>
        <taxon>Pseudomonadota</taxon>
        <taxon>Betaproteobacteria</taxon>
        <taxon>Burkholderiales</taxon>
        <taxon>Burkholderiaceae</taxon>
        <taxon>Paraburkholderia</taxon>
    </lineage>
</organism>
<protein>
    <recommendedName>
        <fullName evidence="3">Transcriptional regulator</fullName>
    </recommendedName>
</protein>
<proteinExistence type="predicted"/>
<gene>
    <name evidence="1" type="ORF">R69658_07676</name>
</gene>
<evidence type="ECO:0000313" key="2">
    <source>
        <dbReference type="Proteomes" id="UP000674425"/>
    </source>
</evidence>
<dbReference type="RefSeq" id="WP_200622635.1">
    <property type="nucleotide sequence ID" value="NZ_CAJNAU010000170.1"/>
</dbReference>
<sequence>MLYTPPTTTDLADLKQELQYTGKQLAELFGLAGDHQWRKYTGGNTPRPMSPQMLFFAAARLELDEKAINRVLKRMREIGAVIDLDAEADEPVSDRD</sequence>
<accession>A0ABM8T7D7</accession>
<evidence type="ECO:0008006" key="3">
    <source>
        <dbReference type="Google" id="ProtNLM"/>
    </source>
</evidence>
<evidence type="ECO:0000313" key="1">
    <source>
        <dbReference type="EMBL" id="CAE6862210.1"/>
    </source>
</evidence>
<dbReference type="Proteomes" id="UP000674425">
    <property type="component" value="Unassembled WGS sequence"/>
</dbReference>
<dbReference type="EMBL" id="CAJNAU010000170">
    <property type="protein sequence ID" value="CAE6862210.1"/>
    <property type="molecule type" value="Genomic_DNA"/>
</dbReference>
<comment type="caution">
    <text evidence="1">The sequence shown here is derived from an EMBL/GenBank/DDBJ whole genome shotgun (WGS) entry which is preliminary data.</text>
</comment>